<dbReference type="SUPFAM" id="SSF46785">
    <property type="entry name" value="Winged helix' DNA-binding domain"/>
    <property type="match status" value="1"/>
</dbReference>
<keyword evidence="3" id="KW-1185">Reference proteome</keyword>
<sequence length="139" mass="15344">MPATRDLPTWLLGNAALRAHRILSDRLADAGARGYEYRILEALSDATPLSQVDIGSRARLDKRDVAVTLTVLDDSGYVVRRPDPADARRNVVELTDAGRARHEELASIVEDVQEHVLAPLDPVDRESFIAALRLLQPLT</sequence>
<name>A0A7W9CEP9_9MICO</name>
<organism evidence="2 3">
    <name type="scientific">Microbacterium ginsengiterrae</name>
    <dbReference type="NCBI Taxonomy" id="546115"/>
    <lineage>
        <taxon>Bacteria</taxon>
        <taxon>Bacillati</taxon>
        <taxon>Actinomycetota</taxon>
        <taxon>Actinomycetes</taxon>
        <taxon>Micrococcales</taxon>
        <taxon>Microbacteriaceae</taxon>
        <taxon>Microbacterium</taxon>
    </lineage>
</organism>
<dbReference type="GO" id="GO:0003700">
    <property type="term" value="F:DNA-binding transcription factor activity"/>
    <property type="evidence" value="ECO:0007669"/>
    <property type="project" value="InterPro"/>
</dbReference>
<dbReference type="PANTHER" id="PTHR33164">
    <property type="entry name" value="TRANSCRIPTIONAL REGULATOR, MARR FAMILY"/>
    <property type="match status" value="1"/>
</dbReference>
<reference evidence="2 3" key="1">
    <citation type="submission" date="2020-08" db="EMBL/GenBank/DDBJ databases">
        <title>Sequencing the genomes of 1000 actinobacteria strains.</title>
        <authorList>
            <person name="Klenk H.-P."/>
        </authorList>
    </citation>
    <scope>NUCLEOTIDE SEQUENCE [LARGE SCALE GENOMIC DNA]</scope>
    <source>
        <strain evidence="2 3">DSM 24823</strain>
    </source>
</reference>
<dbReference type="Pfam" id="PF12802">
    <property type="entry name" value="MarR_2"/>
    <property type="match status" value="1"/>
</dbReference>
<keyword evidence="2" id="KW-0238">DNA-binding</keyword>
<gene>
    <name evidence="2" type="ORF">HD600_002590</name>
</gene>
<dbReference type="PROSITE" id="PS50995">
    <property type="entry name" value="HTH_MARR_2"/>
    <property type="match status" value="1"/>
</dbReference>
<feature type="domain" description="HTH marR-type" evidence="1">
    <location>
        <begin position="1"/>
        <end position="137"/>
    </location>
</feature>
<evidence type="ECO:0000313" key="2">
    <source>
        <dbReference type="EMBL" id="MBB5744093.1"/>
    </source>
</evidence>
<dbReference type="AlphaFoldDB" id="A0A7W9CEP9"/>
<dbReference type="InterPro" id="IPR036390">
    <property type="entry name" value="WH_DNA-bd_sf"/>
</dbReference>
<comment type="caution">
    <text evidence="2">The sequence shown here is derived from an EMBL/GenBank/DDBJ whole genome shotgun (WGS) entry which is preliminary data.</text>
</comment>
<dbReference type="EMBL" id="JACHMU010000001">
    <property type="protein sequence ID" value="MBB5744093.1"/>
    <property type="molecule type" value="Genomic_DNA"/>
</dbReference>
<evidence type="ECO:0000313" key="3">
    <source>
        <dbReference type="Proteomes" id="UP000517712"/>
    </source>
</evidence>
<dbReference type="Proteomes" id="UP000517712">
    <property type="component" value="Unassembled WGS sequence"/>
</dbReference>
<dbReference type="SMART" id="SM00347">
    <property type="entry name" value="HTH_MARR"/>
    <property type="match status" value="1"/>
</dbReference>
<dbReference type="InterPro" id="IPR039422">
    <property type="entry name" value="MarR/SlyA-like"/>
</dbReference>
<dbReference type="RefSeq" id="WP_184284149.1">
    <property type="nucleotide sequence ID" value="NZ_BAAAPG010000001.1"/>
</dbReference>
<dbReference type="InterPro" id="IPR000835">
    <property type="entry name" value="HTH_MarR-typ"/>
</dbReference>
<accession>A0A7W9CEP9</accession>
<dbReference type="InterPro" id="IPR036388">
    <property type="entry name" value="WH-like_DNA-bd_sf"/>
</dbReference>
<dbReference type="PANTHER" id="PTHR33164:SF43">
    <property type="entry name" value="HTH-TYPE TRANSCRIPTIONAL REPRESSOR YETL"/>
    <property type="match status" value="1"/>
</dbReference>
<dbReference type="Gene3D" id="1.10.10.10">
    <property type="entry name" value="Winged helix-like DNA-binding domain superfamily/Winged helix DNA-binding domain"/>
    <property type="match status" value="1"/>
</dbReference>
<dbReference type="GO" id="GO:0003677">
    <property type="term" value="F:DNA binding"/>
    <property type="evidence" value="ECO:0007669"/>
    <property type="project" value="UniProtKB-KW"/>
</dbReference>
<evidence type="ECO:0000259" key="1">
    <source>
        <dbReference type="PROSITE" id="PS50995"/>
    </source>
</evidence>
<proteinExistence type="predicted"/>
<protein>
    <submittedName>
        <fullName evidence="2">DNA-binding MarR family transcriptional regulator</fullName>
    </submittedName>
</protein>
<dbReference type="GO" id="GO:0006950">
    <property type="term" value="P:response to stress"/>
    <property type="evidence" value="ECO:0007669"/>
    <property type="project" value="TreeGrafter"/>
</dbReference>